<gene>
    <name evidence="1" type="ORF">SAMN05421644_10346</name>
</gene>
<evidence type="ECO:0000313" key="2">
    <source>
        <dbReference type="Proteomes" id="UP000198672"/>
    </source>
</evidence>
<accession>A0A1H3BKN6</accession>
<dbReference type="STRING" id="61595.SAMN05421644_10346"/>
<dbReference type="AlphaFoldDB" id="A0A1H3BKN6"/>
<name>A0A1H3BKN6_ALLWA</name>
<keyword evidence="2" id="KW-1185">Reference proteome</keyword>
<dbReference type="OrthoDB" id="192277at2"/>
<dbReference type="GO" id="GO:0030151">
    <property type="term" value="F:molybdenum ion binding"/>
    <property type="evidence" value="ECO:0007669"/>
    <property type="project" value="InterPro"/>
</dbReference>
<dbReference type="RefSeq" id="WP_091331793.1">
    <property type="nucleotide sequence ID" value="NZ_FNOW01000003.1"/>
</dbReference>
<proteinExistence type="predicted"/>
<organism evidence="1 2">
    <name type="scientific">Allochromatium warmingii</name>
    <name type="common">Chromatium warmingii</name>
    <dbReference type="NCBI Taxonomy" id="61595"/>
    <lineage>
        <taxon>Bacteria</taxon>
        <taxon>Pseudomonadati</taxon>
        <taxon>Pseudomonadota</taxon>
        <taxon>Gammaproteobacteria</taxon>
        <taxon>Chromatiales</taxon>
        <taxon>Chromatiaceae</taxon>
        <taxon>Allochromatium</taxon>
    </lineage>
</organism>
<reference evidence="2" key="1">
    <citation type="submission" date="2016-10" db="EMBL/GenBank/DDBJ databases">
        <authorList>
            <person name="Varghese N."/>
            <person name="Submissions S."/>
        </authorList>
    </citation>
    <scope>NUCLEOTIDE SEQUENCE [LARGE SCALE GENOMIC DNA]</scope>
    <source>
        <strain evidence="2">DSM 173</strain>
    </source>
</reference>
<protein>
    <submittedName>
        <fullName evidence="1">Nitrogen fixation protein NifQ</fullName>
    </submittedName>
</protein>
<dbReference type="Proteomes" id="UP000198672">
    <property type="component" value="Unassembled WGS sequence"/>
</dbReference>
<dbReference type="GO" id="GO:0009399">
    <property type="term" value="P:nitrogen fixation"/>
    <property type="evidence" value="ECO:0007669"/>
    <property type="project" value="InterPro"/>
</dbReference>
<dbReference type="InterPro" id="IPR006975">
    <property type="entry name" value="NifQ"/>
</dbReference>
<evidence type="ECO:0000313" key="1">
    <source>
        <dbReference type="EMBL" id="SDX41904.1"/>
    </source>
</evidence>
<dbReference type="Pfam" id="PF04891">
    <property type="entry name" value="NifQ"/>
    <property type="match status" value="1"/>
</dbReference>
<dbReference type="EMBL" id="FNOW01000003">
    <property type="protein sequence ID" value="SDX41904.1"/>
    <property type="molecule type" value="Genomic_DNA"/>
</dbReference>
<sequence>MSTLARDLTREVDHVFARLMVRAAGDDNDRAFASMIATRAAGGGALPAWLGLDQADFKRLMAAHFPGISPDVLGAADGASPILANRLNERAELLELLLTYRAPSVPSAPWMAQIVASGCMASDHLWHDLGLWNRAELTALMQRNFPELAARNVYDMKWKRFLYKQLCEADGLAVCRAPSCGVCVDYADCFGSED</sequence>